<sequence>MFPHLFTTSAFKSSRAFMLTSAGCVYLQNKPSHSKPHP</sequence>
<protein>
    <submittedName>
        <fullName evidence="1">Uncharacterized protein</fullName>
    </submittedName>
</protein>
<reference evidence="1" key="2">
    <citation type="journal article" date="2015" name="Fish Shellfish Immunol.">
        <title>Early steps in the European eel (Anguilla anguilla)-Vibrio vulnificus interaction in the gills: Role of the RtxA13 toxin.</title>
        <authorList>
            <person name="Callol A."/>
            <person name="Pajuelo D."/>
            <person name="Ebbesson L."/>
            <person name="Teles M."/>
            <person name="MacKenzie S."/>
            <person name="Amaro C."/>
        </authorList>
    </citation>
    <scope>NUCLEOTIDE SEQUENCE</scope>
</reference>
<evidence type="ECO:0000313" key="1">
    <source>
        <dbReference type="EMBL" id="JAH67373.1"/>
    </source>
</evidence>
<name>A0A0E9UQZ8_ANGAN</name>
<proteinExistence type="predicted"/>
<reference evidence="1" key="1">
    <citation type="submission" date="2014-11" db="EMBL/GenBank/DDBJ databases">
        <authorList>
            <person name="Amaro Gonzalez C."/>
        </authorList>
    </citation>
    <scope>NUCLEOTIDE SEQUENCE</scope>
</reference>
<accession>A0A0E9UQZ8</accession>
<dbReference type="AlphaFoldDB" id="A0A0E9UQZ8"/>
<organism evidence="1">
    <name type="scientific">Anguilla anguilla</name>
    <name type="common">European freshwater eel</name>
    <name type="synonym">Muraena anguilla</name>
    <dbReference type="NCBI Taxonomy" id="7936"/>
    <lineage>
        <taxon>Eukaryota</taxon>
        <taxon>Metazoa</taxon>
        <taxon>Chordata</taxon>
        <taxon>Craniata</taxon>
        <taxon>Vertebrata</taxon>
        <taxon>Euteleostomi</taxon>
        <taxon>Actinopterygii</taxon>
        <taxon>Neopterygii</taxon>
        <taxon>Teleostei</taxon>
        <taxon>Anguilliformes</taxon>
        <taxon>Anguillidae</taxon>
        <taxon>Anguilla</taxon>
    </lineage>
</organism>
<dbReference type="EMBL" id="GBXM01041204">
    <property type="protein sequence ID" value="JAH67373.1"/>
    <property type="molecule type" value="Transcribed_RNA"/>
</dbReference>